<dbReference type="OrthoDB" id="9799970at2"/>
<name>W6RVI3_9CLOT</name>
<feature type="chain" id="PRO_5004882790" description="Peptidase M15C domain-containing protein" evidence="1">
    <location>
        <begin position="25"/>
        <end position="298"/>
    </location>
</feature>
<dbReference type="Pfam" id="PF13539">
    <property type="entry name" value="Peptidase_M15_4"/>
    <property type="match status" value="1"/>
</dbReference>
<organism evidence="3 4">
    <name type="scientific">Clostridium bornimense</name>
    <dbReference type="NCBI Taxonomy" id="1216932"/>
    <lineage>
        <taxon>Bacteria</taxon>
        <taxon>Bacillati</taxon>
        <taxon>Bacillota</taxon>
        <taxon>Clostridia</taxon>
        <taxon>Eubacteriales</taxon>
        <taxon>Clostridiaceae</taxon>
        <taxon>Clostridium</taxon>
    </lineage>
</organism>
<dbReference type="HOGENOM" id="CLU_076855_0_0_9"/>
<evidence type="ECO:0000256" key="1">
    <source>
        <dbReference type="SAM" id="SignalP"/>
    </source>
</evidence>
<accession>W6RVI3</accession>
<dbReference type="RefSeq" id="WP_044036084.1">
    <property type="nucleotide sequence ID" value="NZ_HG917868.1"/>
</dbReference>
<dbReference type="Proteomes" id="UP000019426">
    <property type="component" value="Chromosome M2/40_rep1"/>
</dbReference>
<evidence type="ECO:0000259" key="2">
    <source>
        <dbReference type="Pfam" id="PF13539"/>
    </source>
</evidence>
<gene>
    <name evidence="3" type="ORF">CM240_0449</name>
</gene>
<dbReference type="AlphaFoldDB" id="W6RVI3"/>
<evidence type="ECO:0000313" key="4">
    <source>
        <dbReference type="Proteomes" id="UP000019426"/>
    </source>
</evidence>
<dbReference type="eggNOG" id="COG0791">
    <property type="taxonomic scope" value="Bacteria"/>
</dbReference>
<dbReference type="EMBL" id="HG917868">
    <property type="protein sequence ID" value="CDM67614.1"/>
    <property type="molecule type" value="Genomic_DNA"/>
</dbReference>
<keyword evidence="4" id="KW-1185">Reference proteome</keyword>
<protein>
    <recommendedName>
        <fullName evidence="2">Peptidase M15C domain-containing protein</fullName>
    </recommendedName>
</protein>
<dbReference type="SUPFAM" id="SSF55166">
    <property type="entry name" value="Hedgehog/DD-peptidase"/>
    <property type="match status" value="1"/>
</dbReference>
<proteinExistence type="predicted"/>
<feature type="signal peptide" evidence="1">
    <location>
        <begin position="1"/>
        <end position="24"/>
    </location>
</feature>
<sequence>MKKKVICYALIIFNILSFTGKVYGAEDNYDITMKRDLLILSIAYPGYIVDFEKNDNGNIYVIMKSGQKHIYDDKRKKTFEEKFANPDIQDVMEQIYPLESIDKIMDKNIDPGRIRHYGILNEVYGKNRGEIEKNLKATTEGVTFNNKNGAVEQLNKAFKGARELCKREGKAAACFYPINGTYNYRVISGTGMLSPHAYAIAIDLNRNNKDYWKWATLEQGNERIREYSKELPKVFEENNFVWGGKWSHFDILHYEYRPEIILKAKYFGDESKEREHWYDGVPKDIENLQEYIEKIDKL</sequence>
<dbReference type="KEGG" id="clt:CM240_0449"/>
<dbReference type="Gene3D" id="3.30.1380.10">
    <property type="match status" value="1"/>
</dbReference>
<dbReference type="STRING" id="1216932.CM240_0449"/>
<dbReference type="PATRIC" id="fig|1216932.3.peg.432"/>
<keyword evidence="1" id="KW-0732">Signal</keyword>
<evidence type="ECO:0000313" key="3">
    <source>
        <dbReference type="EMBL" id="CDM67614.1"/>
    </source>
</evidence>
<dbReference type="InterPro" id="IPR039561">
    <property type="entry name" value="Peptidase_M15C"/>
</dbReference>
<dbReference type="InterPro" id="IPR009045">
    <property type="entry name" value="Zn_M74/Hedgehog-like"/>
</dbReference>
<feature type="domain" description="Peptidase M15C" evidence="2">
    <location>
        <begin position="189"/>
        <end position="256"/>
    </location>
</feature>
<dbReference type="GO" id="GO:0008233">
    <property type="term" value="F:peptidase activity"/>
    <property type="evidence" value="ECO:0007669"/>
    <property type="project" value="InterPro"/>
</dbReference>
<reference evidence="3 4" key="1">
    <citation type="submission" date="2013-11" db="EMBL/GenBank/DDBJ databases">
        <title>Complete genome sequence of Clostridum sp. M2/40.</title>
        <authorList>
            <person name="Wibberg D."/>
            <person name="Puehler A."/>
            <person name="Schlueter A."/>
        </authorList>
    </citation>
    <scope>NUCLEOTIDE SEQUENCE [LARGE SCALE GENOMIC DNA]</scope>
    <source>
        <strain evidence="4">M2/40</strain>
    </source>
</reference>